<dbReference type="OrthoDB" id="10338335at2759"/>
<accession>A0A0L0UYY1</accession>
<name>A0A0L0UYY1_9BASI</name>
<dbReference type="PANTHER" id="PTHR33069">
    <property type="entry name" value="CHROMOSOME 7, WHOLE GENOME SHOTGUN SEQUENCE-RELATED"/>
    <property type="match status" value="1"/>
</dbReference>
<dbReference type="AlphaFoldDB" id="A0A0L0UYY1"/>
<gene>
    <name evidence="1" type="ORF">PSTG_14501</name>
</gene>
<proteinExistence type="predicted"/>
<organism evidence="1 2">
    <name type="scientific">Puccinia striiformis f. sp. tritici PST-78</name>
    <dbReference type="NCBI Taxonomy" id="1165861"/>
    <lineage>
        <taxon>Eukaryota</taxon>
        <taxon>Fungi</taxon>
        <taxon>Dikarya</taxon>
        <taxon>Basidiomycota</taxon>
        <taxon>Pucciniomycotina</taxon>
        <taxon>Pucciniomycetes</taxon>
        <taxon>Pucciniales</taxon>
        <taxon>Pucciniaceae</taxon>
        <taxon>Puccinia</taxon>
    </lineage>
</organism>
<comment type="caution">
    <text evidence="1">The sequence shown here is derived from an EMBL/GenBank/DDBJ whole genome shotgun (WGS) entry which is preliminary data.</text>
</comment>
<evidence type="ECO:0000313" key="2">
    <source>
        <dbReference type="Proteomes" id="UP000054564"/>
    </source>
</evidence>
<reference evidence="2" key="1">
    <citation type="submission" date="2014-03" db="EMBL/GenBank/DDBJ databases">
        <title>The Genome Sequence of Puccinia striiformis f. sp. tritici PST-78.</title>
        <authorList>
            <consortium name="The Broad Institute Genome Sequencing Platform"/>
            <person name="Cuomo C."/>
            <person name="Hulbert S."/>
            <person name="Chen X."/>
            <person name="Walker B."/>
            <person name="Young S.K."/>
            <person name="Zeng Q."/>
            <person name="Gargeya S."/>
            <person name="Fitzgerald M."/>
            <person name="Haas B."/>
            <person name="Abouelleil A."/>
            <person name="Alvarado L."/>
            <person name="Arachchi H.M."/>
            <person name="Berlin A.M."/>
            <person name="Chapman S.B."/>
            <person name="Goldberg J."/>
            <person name="Griggs A."/>
            <person name="Gujja S."/>
            <person name="Hansen M."/>
            <person name="Howarth C."/>
            <person name="Imamovic A."/>
            <person name="Larimer J."/>
            <person name="McCowan C."/>
            <person name="Montmayeur A."/>
            <person name="Murphy C."/>
            <person name="Neiman D."/>
            <person name="Pearson M."/>
            <person name="Priest M."/>
            <person name="Roberts A."/>
            <person name="Saif S."/>
            <person name="Shea T."/>
            <person name="Sisk P."/>
            <person name="Sykes S."/>
            <person name="Wortman J."/>
            <person name="Nusbaum C."/>
            <person name="Birren B."/>
        </authorList>
    </citation>
    <scope>NUCLEOTIDE SEQUENCE [LARGE SCALE GENOMIC DNA]</scope>
    <source>
        <strain evidence="2">race PST-78</strain>
    </source>
</reference>
<protein>
    <submittedName>
        <fullName evidence="1">Uncharacterized protein</fullName>
    </submittedName>
</protein>
<dbReference type="Proteomes" id="UP000054564">
    <property type="component" value="Unassembled WGS sequence"/>
</dbReference>
<sequence length="729" mass="82795">MSGDASEKGEKLVARSEGMHSVAQVLQGMYQRYHLPPEGDLSVSCKTDPNLTIEDMGEKGEILKNLLSNLLPSIIEQIPSLVTSLDLDDLKEEHPVPDVRLALEILSNLDQTLKSILSSISSLTQESPRPDKRYDHCLQTLKVYRFSQLRSAILLIMYVIIDRLAELCGASMRWHAAQILVTGPAQAWTQASKLKRAVHVTRNHGRNLIAETIAWHEKSDWAVIQEDWLHAAETCDKRIENLTNLSNMSLKLISHLACLPRSSSEEPDMVAIIHTRRKSAIGRMGEVARTAILLAKLARTMARKVSQMIPRKPIFELDTEINSETLEQFRNAFESTIKDLPILLRCLGKITWEHPRLTIPNRDEMEQITSLKTALDIQHDLEEHCPIPDVDLTLRILSELDQTLQSVVSSTVALTDASPIPDGKHDHHLKALKLFRCLQLRFEIMCLVEAKIDMIFKSCAKLMTRCVVAPLLADPDEAWRKVFKFKPHVLMIMNVGCDSIDEIIAWCQKSDWAIVKHDWLLAARTLDQILETSTMLSSLAIDPTTHLVPLTFTLVEEPDPVEQTRRKLTVRRVGEVARTTIPLVKLARIFVRTLLQKIPKRPIFELDNVINSETLKTFRDVFESIINPLRTLVCCYRHVTWGEQIVTIANRDRMLTSINDLSNVLESTSTLLASRLIPLLDSAELSSSEIDFKAWSLTLEQQWDTVINRLLDHVSSFEVEPEQRVEQED</sequence>
<dbReference type="EMBL" id="AJIL01000175">
    <property type="protein sequence ID" value="KNE92121.1"/>
    <property type="molecule type" value="Genomic_DNA"/>
</dbReference>
<dbReference type="PANTHER" id="PTHR33069:SF3">
    <property type="entry name" value="DYNEIN HEAVY CHAIN TAIL DOMAIN-CONTAINING PROTEIN"/>
    <property type="match status" value="1"/>
</dbReference>
<evidence type="ECO:0000313" key="1">
    <source>
        <dbReference type="EMBL" id="KNE92121.1"/>
    </source>
</evidence>
<keyword evidence="2" id="KW-1185">Reference proteome</keyword>